<dbReference type="AlphaFoldDB" id="A0A3N6PTG5"/>
<keyword evidence="2" id="KW-1185">Reference proteome</keyword>
<gene>
    <name evidence="1" type="ORF">D5R40_32655</name>
</gene>
<dbReference type="EMBL" id="RCBY01000455">
    <property type="protein sequence ID" value="RQH19016.1"/>
    <property type="molecule type" value="Genomic_DNA"/>
</dbReference>
<proteinExistence type="predicted"/>
<reference evidence="1 2" key="1">
    <citation type="journal article" date="2018" name="ACS Chem. Biol.">
        <title>Ketoreductase domain dysfunction expands chemodiversity: malyngamide biosynthesis in the cyanobacterium Okeania hirsuta.</title>
        <authorList>
            <person name="Moss N.A."/>
            <person name="Leao T."/>
            <person name="Rankin M."/>
            <person name="McCullough T.M."/>
            <person name="Qu P."/>
            <person name="Korobeynikov A."/>
            <person name="Smith J.L."/>
            <person name="Gerwick L."/>
            <person name="Gerwick W.H."/>
        </authorList>
    </citation>
    <scope>NUCLEOTIDE SEQUENCE [LARGE SCALE GENOMIC DNA]</scope>
    <source>
        <strain evidence="1 2">PAB10Feb10-1</strain>
    </source>
</reference>
<name>A0A3N6PTG5_9CYAN</name>
<sequence>MLEFEYLYNKLEIYSLNGSLVSANTELNATIGLHKKTSFKSGSLPGKGYDKKRLFVYRKAGSEMI</sequence>
<organism evidence="1 2">
    <name type="scientific">Okeania hirsuta</name>
    <dbReference type="NCBI Taxonomy" id="1458930"/>
    <lineage>
        <taxon>Bacteria</taxon>
        <taxon>Bacillati</taxon>
        <taxon>Cyanobacteriota</taxon>
        <taxon>Cyanophyceae</taxon>
        <taxon>Oscillatoriophycideae</taxon>
        <taxon>Oscillatoriales</taxon>
        <taxon>Microcoleaceae</taxon>
        <taxon>Okeania</taxon>
    </lineage>
</organism>
<comment type="caution">
    <text evidence="1">The sequence shown here is derived from an EMBL/GenBank/DDBJ whole genome shotgun (WGS) entry which is preliminary data.</text>
</comment>
<evidence type="ECO:0000313" key="2">
    <source>
        <dbReference type="Proteomes" id="UP000269154"/>
    </source>
</evidence>
<evidence type="ECO:0000313" key="1">
    <source>
        <dbReference type="EMBL" id="RQH19016.1"/>
    </source>
</evidence>
<accession>A0A3N6PTG5</accession>
<protein>
    <submittedName>
        <fullName evidence="1">Uncharacterized protein</fullName>
    </submittedName>
</protein>
<dbReference type="Proteomes" id="UP000269154">
    <property type="component" value="Unassembled WGS sequence"/>
</dbReference>